<evidence type="ECO:0000256" key="3">
    <source>
        <dbReference type="SAM" id="MobiDB-lite"/>
    </source>
</evidence>
<comment type="caution">
    <text evidence="5">The sequence shown here is derived from an EMBL/GenBank/DDBJ whole genome shotgun (WGS) entry which is preliminary data.</text>
</comment>
<evidence type="ECO:0000313" key="5">
    <source>
        <dbReference type="EMBL" id="KAK9743121.1"/>
    </source>
</evidence>
<dbReference type="Proteomes" id="UP001443914">
    <property type="component" value="Unassembled WGS sequence"/>
</dbReference>
<sequence length="245" mass="27110">MADGQPLKKPPGYMDPATPAMRTPPPGQRKPVVPPVFYQTNKKKRNCCRICCCCVCCLVVFIIIICAISCALFYIWFQPKIPSFHFRELELDRFSITPNKRDGTALLDSKAIIRVEAKNPNTKLKIHYGVTEVSLNLDEEVDLGSTTLPGFVQPPNNMTLLKFNVGVENEVIDSSSGTRLSTRVKNENTEVNAAVKTKVGVGIWKTKIGMLPVNVNCGGITLKQLNDGSGSPKCSFNTLRWITIH</sequence>
<feature type="region of interest" description="Disordered" evidence="3">
    <location>
        <begin position="1"/>
        <end position="29"/>
    </location>
</feature>
<dbReference type="PANTHER" id="PTHR31234:SF35">
    <property type="entry name" value="LATE EMBRYOGENESIS ABUNDANT (LEA) HYDROXYPROLINE-RICH GLYCOPROTEIN FAMILY"/>
    <property type="match status" value="1"/>
</dbReference>
<dbReference type="InterPro" id="IPR044839">
    <property type="entry name" value="NDR1-like"/>
</dbReference>
<dbReference type="GO" id="GO:0098542">
    <property type="term" value="P:defense response to other organism"/>
    <property type="evidence" value="ECO:0007669"/>
    <property type="project" value="InterPro"/>
</dbReference>
<keyword evidence="4" id="KW-1133">Transmembrane helix</keyword>
<dbReference type="PANTHER" id="PTHR31234">
    <property type="entry name" value="LATE EMBRYOGENESIS ABUNDANT (LEA) HYDROXYPROLINE-RICH GLYCOPROTEIN FAMILY"/>
    <property type="match status" value="1"/>
</dbReference>
<reference evidence="5" key="1">
    <citation type="submission" date="2024-03" db="EMBL/GenBank/DDBJ databases">
        <title>WGS assembly of Saponaria officinalis var. Norfolk2.</title>
        <authorList>
            <person name="Jenkins J."/>
            <person name="Shu S."/>
            <person name="Grimwood J."/>
            <person name="Barry K."/>
            <person name="Goodstein D."/>
            <person name="Schmutz J."/>
            <person name="Leebens-Mack J."/>
            <person name="Osbourn A."/>
        </authorList>
    </citation>
    <scope>NUCLEOTIDE SEQUENCE [LARGE SCALE GENOMIC DNA]</scope>
    <source>
        <strain evidence="5">JIC</strain>
    </source>
</reference>
<organism evidence="5 6">
    <name type="scientific">Saponaria officinalis</name>
    <name type="common">Common soapwort</name>
    <name type="synonym">Lychnis saponaria</name>
    <dbReference type="NCBI Taxonomy" id="3572"/>
    <lineage>
        <taxon>Eukaryota</taxon>
        <taxon>Viridiplantae</taxon>
        <taxon>Streptophyta</taxon>
        <taxon>Embryophyta</taxon>
        <taxon>Tracheophyta</taxon>
        <taxon>Spermatophyta</taxon>
        <taxon>Magnoliopsida</taxon>
        <taxon>eudicotyledons</taxon>
        <taxon>Gunneridae</taxon>
        <taxon>Pentapetalae</taxon>
        <taxon>Caryophyllales</taxon>
        <taxon>Caryophyllaceae</taxon>
        <taxon>Caryophylleae</taxon>
        <taxon>Saponaria</taxon>
    </lineage>
</organism>
<dbReference type="AlphaFoldDB" id="A0AAW1M8A7"/>
<evidence type="ECO:0000256" key="4">
    <source>
        <dbReference type="SAM" id="Phobius"/>
    </source>
</evidence>
<keyword evidence="6" id="KW-1185">Reference proteome</keyword>
<name>A0AAW1M8A7_SAPOF</name>
<feature type="transmembrane region" description="Helical" evidence="4">
    <location>
        <begin position="50"/>
        <end position="77"/>
    </location>
</feature>
<evidence type="ECO:0000256" key="1">
    <source>
        <dbReference type="ARBA" id="ARBA00004370"/>
    </source>
</evidence>
<evidence type="ECO:0000313" key="6">
    <source>
        <dbReference type="Proteomes" id="UP001443914"/>
    </source>
</evidence>
<keyword evidence="4" id="KW-0812">Transmembrane</keyword>
<gene>
    <name evidence="5" type="ORF">RND81_03G219000</name>
</gene>
<proteinExistence type="predicted"/>
<keyword evidence="2 4" id="KW-0472">Membrane</keyword>
<protein>
    <recommendedName>
        <fullName evidence="7">Late embryogenesis abundant protein LEA-2 subgroup domain-containing protein</fullName>
    </recommendedName>
</protein>
<dbReference type="EMBL" id="JBDFQZ010000003">
    <property type="protein sequence ID" value="KAK9743121.1"/>
    <property type="molecule type" value="Genomic_DNA"/>
</dbReference>
<dbReference type="GO" id="GO:0005886">
    <property type="term" value="C:plasma membrane"/>
    <property type="evidence" value="ECO:0007669"/>
    <property type="project" value="TreeGrafter"/>
</dbReference>
<accession>A0AAW1M8A7</accession>
<evidence type="ECO:0000256" key="2">
    <source>
        <dbReference type="ARBA" id="ARBA00023136"/>
    </source>
</evidence>
<evidence type="ECO:0008006" key="7">
    <source>
        <dbReference type="Google" id="ProtNLM"/>
    </source>
</evidence>
<comment type="subcellular location">
    <subcellularLocation>
        <location evidence="1">Membrane</location>
    </subcellularLocation>
</comment>